<comment type="caution">
    <text evidence="1">The sequence shown here is derived from an EMBL/GenBank/DDBJ whole genome shotgun (WGS) entry which is preliminary data.</text>
</comment>
<evidence type="ECO:0000313" key="1">
    <source>
        <dbReference type="EMBL" id="KKN46803.1"/>
    </source>
</evidence>
<organism evidence="1">
    <name type="scientific">marine sediment metagenome</name>
    <dbReference type="NCBI Taxonomy" id="412755"/>
    <lineage>
        <taxon>unclassified sequences</taxon>
        <taxon>metagenomes</taxon>
        <taxon>ecological metagenomes</taxon>
    </lineage>
</organism>
<dbReference type="EMBL" id="LAZR01001311">
    <property type="protein sequence ID" value="KKN46803.1"/>
    <property type="molecule type" value="Genomic_DNA"/>
</dbReference>
<name>A0A0F9TZM2_9ZZZZ</name>
<sequence length="79" mass="9287">MYAFSSERVNAVFTHVTGFDNEILEEMCIHSYRYDSGSIENLASFLHFTPDERDGFIKKFDITLVETKKELQMLKKLIF</sequence>
<reference evidence="1" key="1">
    <citation type="journal article" date="2015" name="Nature">
        <title>Complex archaea that bridge the gap between prokaryotes and eukaryotes.</title>
        <authorList>
            <person name="Spang A."/>
            <person name="Saw J.H."/>
            <person name="Jorgensen S.L."/>
            <person name="Zaremba-Niedzwiedzka K."/>
            <person name="Martijn J."/>
            <person name="Lind A.E."/>
            <person name="van Eijk R."/>
            <person name="Schleper C."/>
            <person name="Guy L."/>
            <person name="Ettema T.J."/>
        </authorList>
    </citation>
    <scope>NUCLEOTIDE SEQUENCE</scope>
</reference>
<dbReference type="AlphaFoldDB" id="A0A0F9TZM2"/>
<accession>A0A0F9TZM2</accession>
<proteinExistence type="predicted"/>
<protein>
    <submittedName>
        <fullName evidence="1">Uncharacterized protein</fullName>
    </submittedName>
</protein>
<gene>
    <name evidence="1" type="ORF">LCGC14_0669320</name>
</gene>